<dbReference type="AlphaFoldDB" id="D6S9W5"/>
<accession>D6S9W5</accession>
<proteinExistence type="inferred from homology"/>
<evidence type="ECO:0000259" key="9">
    <source>
        <dbReference type="Pfam" id="PF13847"/>
    </source>
</evidence>
<reference evidence="10" key="1">
    <citation type="submission" date="2010-05" db="EMBL/GenBank/DDBJ databases">
        <authorList>
            <person name="Muzny D."/>
            <person name="Qin X."/>
            <person name="Buhay C."/>
            <person name="Dugan-Rocha S."/>
            <person name="Ding Y."/>
            <person name="Chen G."/>
            <person name="Hawes A."/>
            <person name="Holder M."/>
            <person name="Jhangiani S."/>
            <person name="Johnson A."/>
            <person name="Khan Z."/>
            <person name="Li Z."/>
            <person name="Liu W."/>
            <person name="Liu X."/>
            <person name="Perez L."/>
            <person name="Shen H."/>
            <person name="Wang Q."/>
            <person name="Watt J."/>
            <person name="Xi L."/>
            <person name="Xin Y."/>
            <person name="Zhou J."/>
            <person name="Deng J."/>
            <person name="Jiang H."/>
            <person name="Liu Y."/>
            <person name="Qu J."/>
            <person name="Song X.-Z."/>
            <person name="Zhang L."/>
            <person name="Villasana D."/>
            <person name="Johnson A."/>
            <person name="Liu J."/>
            <person name="Liyanage D."/>
            <person name="Lorensuhewa L."/>
            <person name="Robinson T."/>
            <person name="Song A."/>
            <person name="Song B.-B."/>
            <person name="Dinh H."/>
            <person name="Thornton R."/>
            <person name="Coyle M."/>
            <person name="Francisco L."/>
            <person name="Jackson L."/>
            <person name="Javaid M."/>
            <person name="Korchina V."/>
            <person name="Kovar C."/>
            <person name="Mata R."/>
            <person name="Mathew T."/>
            <person name="Ngo R."/>
            <person name="Nguyen L."/>
            <person name="Nguyen N."/>
            <person name="Okwuonu G."/>
            <person name="Ongeri F."/>
            <person name="Pham C."/>
            <person name="Simmons D."/>
            <person name="Wilczek-Boney K."/>
            <person name="Hale W."/>
            <person name="Jakkamsetti A."/>
            <person name="Pham P."/>
            <person name="Ruth R."/>
            <person name="San Lucas F."/>
            <person name="Warren J."/>
            <person name="Zhang J."/>
            <person name="Zhao Z."/>
            <person name="Zhou C."/>
            <person name="Zhu D."/>
            <person name="Lee S."/>
            <person name="Bess C."/>
            <person name="Blankenburg K."/>
            <person name="Forbes L."/>
            <person name="Fu Q."/>
            <person name="Gubbala S."/>
            <person name="Hirani K."/>
            <person name="Jayaseelan J.C."/>
            <person name="Lara F."/>
            <person name="Munidasa M."/>
            <person name="Palculict T."/>
            <person name="Patil S."/>
            <person name="Pu L.-L."/>
            <person name="Saada N."/>
            <person name="Tang L."/>
            <person name="Weissenberger G."/>
            <person name="Zhu Y."/>
            <person name="Hemphill L."/>
            <person name="Shang Y."/>
            <person name="Youmans B."/>
            <person name="Ayvaz T."/>
            <person name="Ross M."/>
            <person name="Santibanez J."/>
            <person name="Aqrawi P."/>
            <person name="Gross S."/>
            <person name="Joshi V."/>
            <person name="Fowler G."/>
            <person name="Nazareth L."/>
            <person name="Reid J."/>
            <person name="Worley K."/>
            <person name="Petrosino J."/>
            <person name="Highlander S."/>
            <person name="Gibbs R."/>
        </authorList>
    </citation>
    <scope>NUCLEOTIDE SEQUENCE [LARGE SCALE GENOMIC DNA]</scope>
    <source>
        <strain evidence="10">ATCC 53516</strain>
    </source>
</reference>
<keyword evidence="2" id="KW-0949">S-adenosyl-L-methionine</keyword>
<dbReference type="HOGENOM" id="CLU_052868_0_0_9"/>
<dbReference type="OrthoDB" id="9772751at2"/>
<dbReference type="Proteomes" id="UP000004063">
    <property type="component" value="Chromosome"/>
</dbReference>
<feature type="domain" description="Methyltransferase" evidence="9">
    <location>
        <begin position="65"/>
        <end position="217"/>
    </location>
</feature>
<gene>
    <name evidence="10" type="ORF">HMPREF0391_11251</name>
</gene>
<dbReference type="EMBL" id="ACHM02000002">
    <property type="protein sequence ID" value="EFH93593.1"/>
    <property type="molecule type" value="Genomic_DNA"/>
</dbReference>
<dbReference type="RefSeq" id="WP_002836101.1">
    <property type="nucleotide sequence ID" value="NZ_CM000955.1"/>
</dbReference>
<dbReference type="Gene3D" id="3.40.50.150">
    <property type="entry name" value="Vaccinia Virus protein VP39"/>
    <property type="match status" value="1"/>
</dbReference>
<keyword evidence="1 10" id="KW-0808">Transferase</keyword>
<evidence type="ECO:0000256" key="1">
    <source>
        <dbReference type="ARBA" id="ARBA00022679"/>
    </source>
</evidence>
<evidence type="ECO:0000256" key="7">
    <source>
        <dbReference type="ARBA" id="ARBA00047943"/>
    </source>
</evidence>
<sequence>MEDIRKQVSEYYSNITTEKEGQMQTQICSCSDTMPLYIKKIRGMINPEILKRFYGCGSPIPSALEGCTVLDLGCGTGVDVYVASKLVGENGKVIGVDMTDDQLDFAKKYQDQMAEKFGYKKSNVEFKKGYIEDLKSIGIEDESVDVVISNCVINLSPFKEEVFKEVWRVLKKGGELYFSDIFADRRVSDEIYQNSVLRGECLAGAMYVEDFRRLLRKIGWEDFRYTKITKAPIENRKIEELVGNVNFTSRTVRAIKLPGIIEDKCEQYGQFATYRGGILGSEHYFDLDDHHRFFVDLPMAVCGNSCAMVQDTRFGKYFDVVGDRSKHFGLFDGCGDAGAPAADDCGCDGGSCCC</sequence>
<comment type="catalytic activity">
    <reaction evidence="6">
        <text>arsenic triglutathione + [thioredoxin]-dithiol + S-adenosyl-L-methionine + 2 H2O = methylarsonous acid + [thioredoxin]-disulfide + 3 glutathione + S-adenosyl-L-homocysteine + H(+)</text>
        <dbReference type="Rhea" id="RHEA:69460"/>
        <dbReference type="Rhea" id="RHEA-COMP:10698"/>
        <dbReference type="Rhea" id="RHEA-COMP:10700"/>
        <dbReference type="ChEBI" id="CHEBI:15377"/>
        <dbReference type="ChEBI" id="CHEBI:15378"/>
        <dbReference type="ChEBI" id="CHEBI:17826"/>
        <dbReference type="ChEBI" id="CHEBI:29950"/>
        <dbReference type="ChEBI" id="CHEBI:50058"/>
        <dbReference type="ChEBI" id="CHEBI:57856"/>
        <dbReference type="ChEBI" id="CHEBI:57925"/>
        <dbReference type="ChEBI" id="CHEBI:59789"/>
        <dbReference type="ChEBI" id="CHEBI:183640"/>
        <dbReference type="EC" id="2.1.1.137"/>
    </reaction>
</comment>
<comment type="caution">
    <text evidence="10">The sequence shown here is derived from an EMBL/GenBank/DDBJ whole genome shotgun (WGS) entry which is preliminary data.</text>
</comment>
<dbReference type="Gene3D" id="3.40.5.100">
    <property type="match status" value="1"/>
</dbReference>
<dbReference type="EC" id="2.1.1.137" evidence="4"/>
<dbReference type="GO" id="GO:0032259">
    <property type="term" value="P:methylation"/>
    <property type="evidence" value="ECO:0007669"/>
    <property type="project" value="UniProtKB-KW"/>
</dbReference>
<evidence type="ECO:0000256" key="3">
    <source>
        <dbReference type="ARBA" id="ARBA00034487"/>
    </source>
</evidence>
<comment type="catalytic activity">
    <reaction evidence="7">
        <text>arsenic triglutathione + 2 [thioredoxin]-dithiol + 2 S-adenosyl-L-methionine + H2O = dimethylarsinous acid + 2 [thioredoxin]-disulfide + 3 glutathione + 2 S-adenosyl-L-homocysteine + 2 H(+)</text>
        <dbReference type="Rhea" id="RHEA:69464"/>
        <dbReference type="Rhea" id="RHEA-COMP:10698"/>
        <dbReference type="Rhea" id="RHEA-COMP:10700"/>
        <dbReference type="ChEBI" id="CHEBI:15377"/>
        <dbReference type="ChEBI" id="CHEBI:15378"/>
        <dbReference type="ChEBI" id="CHEBI:23808"/>
        <dbReference type="ChEBI" id="CHEBI:29950"/>
        <dbReference type="ChEBI" id="CHEBI:50058"/>
        <dbReference type="ChEBI" id="CHEBI:57856"/>
        <dbReference type="ChEBI" id="CHEBI:57925"/>
        <dbReference type="ChEBI" id="CHEBI:59789"/>
        <dbReference type="ChEBI" id="CHEBI:183640"/>
        <dbReference type="EC" id="2.1.1.137"/>
    </reaction>
</comment>
<dbReference type="CDD" id="cd02440">
    <property type="entry name" value="AdoMet_MTases"/>
    <property type="match status" value="1"/>
</dbReference>
<dbReference type="STRING" id="525282.HMPREF0391_11251"/>
<dbReference type="PANTHER" id="PTHR43675:SF8">
    <property type="entry name" value="ARSENITE METHYLTRANSFERASE"/>
    <property type="match status" value="1"/>
</dbReference>
<dbReference type="SUPFAM" id="SSF53335">
    <property type="entry name" value="S-adenosyl-L-methionine-dependent methyltransferases"/>
    <property type="match status" value="1"/>
</dbReference>
<evidence type="ECO:0000256" key="8">
    <source>
        <dbReference type="ARBA" id="ARBA00048428"/>
    </source>
</evidence>
<evidence type="ECO:0000256" key="6">
    <source>
        <dbReference type="ARBA" id="ARBA00047941"/>
    </source>
</evidence>
<dbReference type="InterPro" id="IPR025714">
    <property type="entry name" value="Methyltranfer_dom"/>
</dbReference>
<protein>
    <recommendedName>
        <fullName evidence="5">Arsenite methyltransferase</fullName>
        <ecNumber evidence="4">2.1.1.137</ecNumber>
    </recommendedName>
</protein>
<name>D6S9W5_FINMA</name>
<dbReference type="InterPro" id="IPR026669">
    <property type="entry name" value="Arsenite_MeTrfase-like"/>
</dbReference>
<dbReference type="PANTHER" id="PTHR43675">
    <property type="entry name" value="ARSENITE METHYLTRANSFERASE"/>
    <property type="match status" value="1"/>
</dbReference>
<comment type="catalytic activity">
    <reaction evidence="8">
        <text>arsenic triglutathione + 3 [thioredoxin]-dithiol + 3 S-adenosyl-L-methionine = trimethylarsine + 3 [thioredoxin]-disulfide + 3 glutathione + 3 S-adenosyl-L-homocysteine + 3 H(+)</text>
        <dbReference type="Rhea" id="RHEA:69432"/>
        <dbReference type="Rhea" id="RHEA-COMP:10698"/>
        <dbReference type="Rhea" id="RHEA-COMP:10700"/>
        <dbReference type="ChEBI" id="CHEBI:15378"/>
        <dbReference type="ChEBI" id="CHEBI:27130"/>
        <dbReference type="ChEBI" id="CHEBI:29950"/>
        <dbReference type="ChEBI" id="CHEBI:50058"/>
        <dbReference type="ChEBI" id="CHEBI:57856"/>
        <dbReference type="ChEBI" id="CHEBI:57925"/>
        <dbReference type="ChEBI" id="CHEBI:59789"/>
        <dbReference type="ChEBI" id="CHEBI:183640"/>
        <dbReference type="EC" id="2.1.1.137"/>
    </reaction>
</comment>
<dbReference type="Pfam" id="PF13847">
    <property type="entry name" value="Methyltransf_31"/>
    <property type="match status" value="1"/>
</dbReference>
<keyword evidence="10" id="KW-0489">Methyltransferase</keyword>
<evidence type="ECO:0000256" key="2">
    <source>
        <dbReference type="ARBA" id="ARBA00022691"/>
    </source>
</evidence>
<organism evidence="10">
    <name type="scientific">Finegoldia magna ATCC 53516</name>
    <dbReference type="NCBI Taxonomy" id="525282"/>
    <lineage>
        <taxon>Bacteria</taxon>
        <taxon>Bacillati</taxon>
        <taxon>Bacillota</taxon>
        <taxon>Tissierellia</taxon>
        <taxon>Tissierellales</taxon>
        <taxon>Peptoniphilaceae</taxon>
        <taxon>Finegoldia</taxon>
    </lineage>
</organism>
<evidence type="ECO:0000313" key="10">
    <source>
        <dbReference type="EMBL" id="EFH93593.1"/>
    </source>
</evidence>
<evidence type="ECO:0000256" key="5">
    <source>
        <dbReference type="ARBA" id="ARBA00034545"/>
    </source>
</evidence>
<dbReference type="InterPro" id="IPR029063">
    <property type="entry name" value="SAM-dependent_MTases_sf"/>
</dbReference>
<dbReference type="eggNOG" id="COG2226">
    <property type="taxonomic scope" value="Bacteria"/>
</dbReference>
<dbReference type="GO" id="GO:0030791">
    <property type="term" value="F:arsenite methyltransferase activity"/>
    <property type="evidence" value="ECO:0007669"/>
    <property type="project" value="UniProtKB-EC"/>
</dbReference>
<evidence type="ECO:0000256" key="4">
    <source>
        <dbReference type="ARBA" id="ARBA00034521"/>
    </source>
</evidence>
<comment type="similarity">
    <text evidence="3">Belongs to the methyltransferase superfamily. Arsenite methyltransferase family.</text>
</comment>